<proteinExistence type="predicted"/>
<accession>A0A8E2E7E9</accession>
<dbReference type="Proteomes" id="UP000250266">
    <property type="component" value="Unassembled WGS sequence"/>
</dbReference>
<dbReference type="CDD" id="cd00180">
    <property type="entry name" value="PKc"/>
    <property type="match status" value="1"/>
</dbReference>
<dbReference type="SUPFAM" id="SSF56112">
    <property type="entry name" value="Protein kinase-like (PK-like)"/>
    <property type="match status" value="1"/>
</dbReference>
<dbReference type="OrthoDB" id="1046782at2759"/>
<evidence type="ECO:0000313" key="3">
    <source>
        <dbReference type="EMBL" id="OCK78536.1"/>
    </source>
</evidence>
<evidence type="ECO:0000259" key="2">
    <source>
        <dbReference type="PROSITE" id="PS50011"/>
    </source>
</evidence>
<feature type="region of interest" description="Disordered" evidence="1">
    <location>
        <begin position="1"/>
        <end position="34"/>
    </location>
</feature>
<feature type="domain" description="Protein kinase" evidence="2">
    <location>
        <begin position="298"/>
        <end position="640"/>
    </location>
</feature>
<dbReference type="GO" id="GO:0005524">
    <property type="term" value="F:ATP binding"/>
    <property type="evidence" value="ECO:0007669"/>
    <property type="project" value="InterPro"/>
</dbReference>
<protein>
    <submittedName>
        <fullName evidence="3">Kinase-like protein</fullName>
    </submittedName>
</protein>
<dbReference type="Pfam" id="PF00069">
    <property type="entry name" value="Pkinase"/>
    <property type="match status" value="1"/>
</dbReference>
<dbReference type="PROSITE" id="PS50011">
    <property type="entry name" value="PROTEIN_KINASE_DOM"/>
    <property type="match status" value="1"/>
</dbReference>
<name>A0A8E2E7E9_9PEZI</name>
<dbReference type="GO" id="GO:0004674">
    <property type="term" value="F:protein serine/threonine kinase activity"/>
    <property type="evidence" value="ECO:0007669"/>
    <property type="project" value="TreeGrafter"/>
</dbReference>
<keyword evidence="3" id="KW-0418">Kinase</keyword>
<dbReference type="AlphaFoldDB" id="A0A8E2E7E9"/>
<evidence type="ECO:0000313" key="4">
    <source>
        <dbReference type="Proteomes" id="UP000250266"/>
    </source>
</evidence>
<dbReference type="InterPro" id="IPR011009">
    <property type="entry name" value="Kinase-like_dom_sf"/>
</dbReference>
<dbReference type="EMBL" id="KV745053">
    <property type="protein sequence ID" value="OCK78536.1"/>
    <property type="molecule type" value="Genomic_DNA"/>
</dbReference>
<sequence length="688" mass="78237">MDSLPLPRLGGLVDETGLEMPLDSSSTSSDSGLSDTVLSEPEIFIKIAVVVEPRRTADRLRTIERKLQLPDTERYSAAREMAAEIRKTLAATGRSKESVILYGSQGEKEYGIAFENQFDEALKIYCSGDYTGITFQTRIPQIAHRKITERERILDRLMDAQQEDDKERFFIPVNVLREIFTEDDIRKLFEEDSTLIDKARDGSFISRVCQGGFRLLATCILSNLRSYGELFLDFCDGGVWDEKMPLDPKKVPSFCTKIEYTLLCQFQWRTLAVELQPLKADKGITSHQHYATEWIVPFVEKKEIGHGGFGKVFRVRMAPNHQTIYKLPNDPNPYLALKQCNRRAEEDFKKEYSMLVQIAELNGSHIIKLLAAFQHGEEYFLLFPFAKCNLKDYFEENDPWKDANQPHRNFVIWIFGQLHGLAKGLKEIHEQSPENTLTASPRLPLRTGYHHDLKPENLLVFDELEHPLEDLEAVFGRILMSDFGLGKLRTEIDGSATNSIQGSPVYAAPEANSRNSAPKQARSYDIWSFGCIMLESLVWLRSGSSGQKEFAEQRSGPFDDATPQVTTDGYYYYNNAGKAFLRNSVTAQIEALKQDLVHPGENGPVVMLLNLISDCLKINDLDRPKAPELAKRLGKIHESAQKIPMTEGFFQDSRRRVKFPPESDLRKSQTRNATHLGSRLRPEARIGQ</sequence>
<dbReference type="PANTHER" id="PTHR24359">
    <property type="entry name" value="SERINE/THREONINE-PROTEIN KINASE SBK1"/>
    <property type="match status" value="1"/>
</dbReference>
<dbReference type="PANTHER" id="PTHR24359:SF1">
    <property type="entry name" value="INHIBITOR OF NUCLEAR FACTOR KAPPA-B KINASE EPSILON SUBUNIT HOMOLOG 1-RELATED"/>
    <property type="match status" value="1"/>
</dbReference>
<reference evidence="3 4" key="1">
    <citation type="journal article" date="2016" name="Nat. Commun.">
        <title>Ectomycorrhizal ecology is imprinted in the genome of the dominant symbiotic fungus Cenococcum geophilum.</title>
        <authorList>
            <consortium name="DOE Joint Genome Institute"/>
            <person name="Peter M."/>
            <person name="Kohler A."/>
            <person name="Ohm R.A."/>
            <person name="Kuo A."/>
            <person name="Krutzmann J."/>
            <person name="Morin E."/>
            <person name="Arend M."/>
            <person name="Barry K.W."/>
            <person name="Binder M."/>
            <person name="Choi C."/>
            <person name="Clum A."/>
            <person name="Copeland A."/>
            <person name="Grisel N."/>
            <person name="Haridas S."/>
            <person name="Kipfer T."/>
            <person name="LaButti K."/>
            <person name="Lindquist E."/>
            <person name="Lipzen A."/>
            <person name="Maire R."/>
            <person name="Meier B."/>
            <person name="Mihaltcheva S."/>
            <person name="Molinier V."/>
            <person name="Murat C."/>
            <person name="Poggeler S."/>
            <person name="Quandt C.A."/>
            <person name="Sperisen C."/>
            <person name="Tritt A."/>
            <person name="Tisserant E."/>
            <person name="Crous P.W."/>
            <person name="Henrissat B."/>
            <person name="Nehls U."/>
            <person name="Egli S."/>
            <person name="Spatafora J.W."/>
            <person name="Grigoriev I.V."/>
            <person name="Martin F.M."/>
        </authorList>
    </citation>
    <scope>NUCLEOTIDE SEQUENCE [LARGE SCALE GENOMIC DNA]</scope>
    <source>
        <strain evidence="3 4">CBS 459.81</strain>
    </source>
</reference>
<organism evidence="3 4">
    <name type="scientific">Lepidopterella palustris CBS 459.81</name>
    <dbReference type="NCBI Taxonomy" id="1314670"/>
    <lineage>
        <taxon>Eukaryota</taxon>
        <taxon>Fungi</taxon>
        <taxon>Dikarya</taxon>
        <taxon>Ascomycota</taxon>
        <taxon>Pezizomycotina</taxon>
        <taxon>Dothideomycetes</taxon>
        <taxon>Pleosporomycetidae</taxon>
        <taxon>Mytilinidiales</taxon>
        <taxon>Argynnaceae</taxon>
        <taxon>Lepidopterella</taxon>
    </lineage>
</organism>
<evidence type="ECO:0000256" key="1">
    <source>
        <dbReference type="SAM" id="MobiDB-lite"/>
    </source>
</evidence>
<feature type="region of interest" description="Disordered" evidence="1">
    <location>
        <begin position="653"/>
        <end position="688"/>
    </location>
</feature>
<dbReference type="Gene3D" id="3.30.200.20">
    <property type="entry name" value="Phosphorylase Kinase, domain 1"/>
    <property type="match status" value="1"/>
</dbReference>
<keyword evidence="3" id="KW-0808">Transferase</keyword>
<dbReference type="InterPro" id="IPR000719">
    <property type="entry name" value="Prot_kinase_dom"/>
</dbReference>
<dbReference type="Gene3D" id="1.10.510.10">
    <property type="entry name" value="Transferase(Phosphotransferase) domain 1"/>
    <property type="match status" value="1"/>
</dbReference>
<gene>
    <name evidence="3" type="ORF">K432DRAFT_406364</name>
</gene>
<keyword evidence="4" id="KW-1185">Reference proteome</keyword>
<dbReference type="SMART" id="SM00220">
    <property type="entry name" value="S_TKc"/>
    <property type="match status" value="1"/>
</dbReference>
<feature type="compositionally biased region" description="Low complexity" evidence="1">
    <location>
        <begin position="22"/>
        <end position="34"/>
    </location>
</feature>